<evidence type="ECO:0000256" key="2">
    <source>
        <dbReference type="SAM" id="MobiDB-lite"/>
    </source>
</evidence>
<sequence>MAPKRPLPSEDPPPASSDEESSSSTEDEEEEEKQESGESEAGSGSDTDDEDDKEEQKRPSQPKLSSPPPPPPQQQKSQGRSGSKTESESESETESESESGTRQYTVKPIASKPMEEIETPPAKKQRPEPPSSSKQPSAKRKIQVEEEQSPAKRKVEVEDSKESKDSKKGKKKDVAENGSLQKPGEESKKPMFHRIWGDDDEVALLQGMIDFREKKGVDPTANTNAFHHYVKKSLGQEFTASQLANKIRVLKKKYSNNEGKGKDGGDRAFSKPHEEKVFQLSKKIWGFNKSNDAGGRGEQTPMPKANGTAKKSKTAGTSSKSKLEASKLEAWQERPKENGGLISFENSDTIGMLSCDKMLQLSGIGLDGDFLSKGWEMVDELKKEEFKEKRRKLQLAEMRVLAERAELIQCQTNLILEAHHQATGK</sequence>
<feature type="domain" description="Glabrous enhancer-binding protein-like DBD" evidence="3">
    <location>
        <begin position="192"/>
        <end position="286"/>
    </location>
</feature>
<feature type="compositionally biased region" description="Low complexity" evidence="2">
    <location>
        <begin position="74"/>
        <end position="84"/>
    </location>
</feature>
<evidence type="ECO:0000313" key="4">
    <source>
        <dbReference type="Proteomes" id="UP000827889"/>
    </source>
</evidence>
<organism evidence="4 5">
    <name type="scientific">Rhodamnia argentea</name>
    <dbReference type="NCBI Taxonomy" id="178133"/>
    <lineage>
        <taxon>Eukaryota</taxon>
        <taxon>Viridiplantae</taxon>
        <taxon>Streptophyta</taxon>
        <taxon>Embryophyta</taxon>
        <taxon>Tracheophyta</taxon>
        <taxon>Spermatophyta</taxon>
        <taxon>Magnoliopsida</taxon>
        <taxon>eudicotyledons</taxon>
        <taxon>Gunneridae</taxon>
        <taxon>Pentapetalae</taxon>
        <taxon>rosids</taxon>
        <taxon>malvids</taxon>
        <taxon>Myrtales</taxon>
        <taxon>Myrtaceae</taxon>
        <taxon>Myrtoideae</taxon>
        <taxon>Myrteae</taxon>
        <taxon>Australasian group</taxon>
        <taxon>Rhodamnia</taxon>
    </lineage>
</organism>
<evidence type="ECO:0000259" key="3">
    <source>
        <dbReference type="Pfam" id="PF04504"/>
    </source>
</evidence>
<proteinExistence type="inferred from homology"/>
<keyword evidence="4" id="KW-1185">Reference proteome</keyword>
<protein>
    <submittedName>
        <fullName evidence="5">Probable transcription factor At1g11510</fullName>
    </submittedName>
</protein>
<dbReference type="PANTHER" id="PTHR31662:SF33">
    <property type="entry name" value="DNA-BINDING STOREKEEPER PROTEIN TRANSCRIPTIONAL REGULATOR-LIKE PROTEIN"/>
    <property type="match status" value="1"/>
</dbReference>
<dbReference type="Pfam" id="PF04504">
    <property type="entry name" value="GeBP-like_DBD"/>
    <property type="match status" value="1"/>
</dbReference>
<feature type="compositionally biased region" description="Acidic residues" evidence="2">
    <location>
        <begin position="17"/>
        <end position="33"/>
    </location>
</feature>
<feature type="region of interest" description="Disordered" evidence="2">
    <location>
        <begin position="290"/>
        <end position="325"/>
    </location>
</feature>
<dbReference type="GO" id="GO:0006355">
    <property type="term" value="P:regulation of DNA-templated transcription"/>
    <property type="evidence" value="ECO:0007669"/>
    <property type="project" value="InterPro"/>
</dbReference>
<dbReference type="RefSeq" id="XP_030528884.1">
    <property type="nucleotide sequence ID" value="XM_030673024.2"/>
</dbReference>
<evidence type="ECO:0000313" key="5">
    <source>
        <dbReference type="RefSeq" id="XP_030528884.1"/>
    </source>
</evidence>
<comment type="similarity">
    <text evidence="1">Belongs to the GeBP family.</text>
</comment>
<feature type="region of interest" description="Disordered" evidence="2">
    <location>
        <begin position="1"/>
        <end position="194"/>
    </location>
</feature>
<accession>A0A8B8P2U6</accession>
<dbReference type="PANTHER" id="PTHR31662">
    <property type="entry name" value="BNAANNG10740D PROTEIN-RELATED"/>
    <property type="match status" value="1"/>
</dbReference>
<dbReference type="KEGG" id="rarg:115739774"/>
<name>A0A8B8P2U6_9MYRT</name>
<dbReference type="InterPro" id="IPR053932">
    <property type="entry name" value="GeBP-like_DBD"/>
</dbReference>
<dbReference type="InterPro" id="IPR007592">
    <property type="entry name" value="GEBP"/>
</dbReference>
<reference evidence="5" key="1">
    <citation type="submission" date="2025-08" db="UniProtKB">
        <authorList>
            <consortium name="RefSeq"/>
        </authorList>
    </citation>
    <scope>IDENTIFICATION</scope>
    <source>
        <tissue evidence="5">Leaf</tissue>
    </source>
</reference>
<feature type="compositionally biased region" description="Pro residues" evidence="2">
    <location>
        <begin position="1"/>
        <end position="15"/>
    </location>
</feature>
<feature type="compositionally biased region" description="Basic and acidic residues" evidence="2">
    <location>
        <begin position="149"/>
        <end position="166"/>
    </location>
</feature>
<dbReference type="OrthoDB" id="661680at2759"/>
<dbReference type="GeneID" id="115739774"/>
<dbReference type="GO" id="GO:0005634">
    <property type="term" value="C:nucleus"/>
    <property type="evidence" value="ECO:0007669"/>
    <property type="project" value="TreeGrafter"/>
</dbReference>
<feature type="compositionally biased region" description="Acidic residues" evidence="2">
    <location>
        <begin position="88"/>
        <end position="97"/>
    </location>
</feature>
<gene>
    <name evidence="5" type="primary">LOC115739774</name>
</gene>
<dbReference type="AlphaFoldDB" id="A0A8B8P2U6"/>
<evidence type="ECO:0000256" key="1">
    <source>
        <dbReference type="ARBA" id="ARBA00010820"/>
    </source>
</evidence>
<feature type="compositionally biased region" description="Low complexity" evidence="2">
    <location>
        <begin position="304"/>
        <end position="320"/>
    </location>
</feature>
<dbReference type="Proteomes" id="UP000827889">
    <property type="component" value="Chromosome 9"/>
</dbReference>